<dbReference type="PANTHER" id="PTHR43394">
    <property type="entry name" value="ATP-DEPENDENT PERMEASE MDL1, MITOCHONDRIAL"/>
    <property type="match status" value="1"/>
</dbReference>
<dbReference type="GO" id="GO:0015421">
    <property type="term" value="F:ABC-type oligopeptide transporter activity"/>
    <property type="evidence" value="ECO:0007669"/>
    <property type="project" value="TreeGrafter"/>
</dbReference>
<reference evidence="11 12" key="1">
    <citation type="journal article" date="2013" name="Genome Announc.">
        <title>Complete Genome Sequence of Mycoplasma hyorhinis Strain SK76.</title>
        <authorList>
            <person name="Goodison S."/>
            <person name="Urquidi V."/>
            <person name="Kumar D."/>
            <person name="Reyes L."/>
            <person name="Rosser C.J."/>
        </authorList>
    </citation>
    <scope>NUCLEOTIDE SEQUENCE [LARGE SCALE GENOMIC DNA]</scope>
    <source>
        <strain evidence="11 12">SK76</strain>
    </source>
</reference>
<dbReference type="PANTHER" id="PTHR43394:SF1">
    <property type="entry name" value="ATP-BINDING CASSETTE SUB-FAMILY B MEMBER 10, MITOCHONDRIAL"/>
    <property type="match status" value="1"/>
</dbReference>
<dbReference type="InterPro" id="IPR036640">
    <property type="entry name" value="ABC1_TM_sf"/>
</dbReference>
<evidence type="ECO:0000256" key="6">
    <source>
        <dbReference type="ARBA" id="ARBA00022989"/>
    </source>
</evidence>
<feature type="transmembrane region" description="Helical" evidence="8">
    <location>
        <begin position="412"/>
        <end position="429"/>
    </location>
</feature>
<dbReference type="GO" id="GO:0008234">
    <property type="term" value="F:cysteine-type peptidase activity"/>
    <property type="evidence" value="ECO:0007669"/>
    <property type="project" value="UniProtKB-KW"/>
</dbReference>
<gene>
    <name evidence="11" type="ORF">MOS_347</name>
</gene>
<dbReference type="PROSITE" id="PS50929">
    <property type="entry name" value="ABC_TM1F"/>
    <property type="match status" value="1"/>
</dbReference>
<keyword evidence="11" id="KW-0067">ATP-binding</keyword>
<dbReference type="Gene3D" id="1.20.1560.10">
    <property type="entry name" value="ABC transporter type 1, transmembrane domain"/>
    <property type="match status" value="1"/>
</dbReference>
<feature type="transmembrane region" description="Helical" evidence="8">
    <location>
        <begin position="387"/>
        <end position="406"/>
    </location>
</feature>
<dbReference type="GO" id="GO:0016887">
    <property type="term" value="F:ATP hydrolysis activity"/>
    <property type="evidence" value="ECO:0007669"/>
    <property type="project" value="InterPro"/>
</dbReference>
<accession>A0AAI8FD16</accession>
<evidence type="ECO:0000256" key="3">
    <source>
        <dbReference type="ARBA" id="ARBA00022692"/>
    </source>
</evidence>
<dbReference type="InterPro" id="IPR011527">
    <property type="entry name" value="ABC1_TM_dom"/>
</dbReference>
<evidence type="ECO:0000256" key="4">
    <source>
        <dbReference type="ARBA" id="ARBA00022801"/>
    </source>
</evidence>
<name>A0AAI8FD16_MESHY</name>
<dbReference type="InterPro" id="IPR005074">
    <property type="entry name" value="Peptidase_C39"/>
</dbReference>
<evidence type="ECO:0000313" key="11">
    <source>
        <dbReference type="EMBL" id="AFX74272.1"/>
    </source>
</evidence>
<evidence type="ECO:0000259" key="10">
    <source>
        <dbReference type="PROSITE" id="PS50990"/>
    </source>
</evidence>
<dbReference type="SUPFAM" id="SSF90123">
    <property type="entry name" value="ABC transporter transmembrane region"/>
    <property type="match status" value="1"/>
</dbReference>
<dbReference type="EMBL" id="CP003914">
    <property type="protein sequence ID" value="AFX74272.1"/>
    <property type="molecule type" value="Genomic_DNA"/>
</dbReference>
<organism evidence="11 12">
    <name type="scientific">Mesomycoplasma hyorhinis SK76</name>
    <dbReference type="NCBI Taxonomy" id="1118964"/>
    <lineage>
        <taxon>Bacteria</taxon>
        <taxon>Bacillati</taxon>
        <taxon>Mycoplasmatota</taxon>
        <taxon>Mycoplasmoidales</taxon>
        <taxon>Metamycoplasmataceae</taxon>
        <taxon>Mesomycoplasma</taxon>
    </lineage>
</organism>
<dbReference type="RefSeq" id="WP_015084131.1">
    <property type="nucleotide sequence ID" value="NC_019552.1"/>
</dbReference>
<comment type="subcellular location">
    <subcellularLocation>
        <location evidence="1">Cell membrane</location>
        <topology evidence="1">Multi-pass membrane protein</topology>
    </subcellularLocation>
</comment>
<keyword evidence="5" id="KW-0645">Protease</keyword>
<evidence type="ECO:0000256" key="7">
    <source>
        <dbReference type="ARBA" id="ARBA00023136"/>
    </source>
</evidence>
<dbReference type="Gene3D" id="3.40.50.300">
    <property type="entry name" value="P-loop containing nucleotide triphosphate hydrolases"/>
    <property type="match status" value="1"/>
</dbReference>
<dbReference type="Pfam" id="PF00005">
    <property type="entry name" value="ABC_tran"/>
    <property type="match status" value="1"/>
</dbReference>
<keyword evidence="7 8" id="KW-0472">Membrane</keyword>
<dbReference type="GO" id="GO:0005886">
    <property type="term" value="C:plasma membrane"/>
    <property type="evidence" value="ECO:0007669"/>
    <property type="project" value="UniProtKB-SubCell"/>
</dbReference>
<dbReference type="InterPro" id="IPR003439">
    <property type="entry name" value="ABC_transporter-like_ATP-bd"/>
</dbReference>
<feature type="transmembrane region" description="Helical" evidence="8">
    <location>
        <begin position="273"/>
        <end position="292"/>
    </location>
</feature>
<feature type="transmembrane region" description="Helical" evidence="8">
    <location>
        <begin position="298"/>
        <end position="316"/>
    </location>
</feature>
<evidence type="ECO:0000256" key="5">
    <source>
        <dbReference type="ARBA" id="ARBA00022807"/>
    </source>
</evidence>
<dbReference type="GO" id="GO:0006508">
    <property type="term" value="P:proteolysis"/>
    <property type="evidence" value="ECO:0007669"/>
    <property type="project" value="InterPro"/>
</dbReference>
<feature type="domain" description="ABC transmembrane type-1" evidence="9">
    <location>
        <begin position="160"/>
        <end position="441"/>
    </location>
</feature>
<dbReference type="Pfam" id="PF00664">
    <property type="entry name" value="ABC_membrane"/>
    <property type="match status" value="1"/>
</dbReference>
<dbReference type="Proteomes" id="UP000009399">
    <property type="component" value="Chromosome"/>
</dbReference>
<dbReference type="GO" id="GO:0005524">
    <property type="term" value="F:ATP binding"/>
    <property type="evidence" value="ECO:0007669"/>
    <property type="project" value="UniProtKB-KW"/>
</dbReference>
<proteinExistence type="inferred from homology"/>
<dbReference type="InterPro" id="IPR039421">
    <property type="entry name" value="Type_1_exporter"/>
</dbReference>
<keyword evidence="3 8" id="KW-0812">Transmembrane</keyword>
<dbReference type="InterPro" id="IPR027417">
    <property type="entry name" value="P-loop_NTPase"/>
</dbReference>
<evidence type="ECO:0000313" key="12">
    <source>
        <dbReference type="Proteomes" id="UP000009399"/>
    </source>
</evidence>
<keyword evidence="4" id="KW-0378">Hydrolase</keyword>
<evidence type="ECO:0000256" key="8">
    <source>
        <dbReference type="SAM" id="Phobius"/>
    </source>
</evidence>
<dbReference type="SUPFAM" id="SSF52540">
    <property type="entry name" value="P-loop containing nucleoside triphosphate hydrolases"/>
    <property type="match status" value="1"/>
</dbReference>
<keyword evidence="11" id="KW-0547">Nucleotide-binding</keyword>
<keyword evidence="6 8" id="KW-1133">Transmembrane helix</keyword>
<evidence type="ECO:0000256" key="1">
    <source>
        <dbReference type="ARBA" id="ARBA00004651"/>
    </source>
</evidence>
<feature type="domain" description="Peptidase C39" evidence="10">
    <location>
        <begin position="6"/>
        <end position="131"/>
    </location>
</feature>
<dbReference type="NCBIfam" id="NF045998">
    <property type="entry name" value="cleave_ABC_plasm"/>
    <property type="match status" value="1"/>
</dbReference>
<evidence type="ECO:0000259" key="9">
    <source>
        <dbReference type="PROSITE" id="PS50929"/>
    </source>
</evidence>
<keyword evidence="5" id="KW-0788">Thiol protease</keyword>
<dbReference type="Pfam" id="PF03412">
    <property type="entry name" value="Peptidase_C39"/>
    <property type="match status" value="1"/>
</dbReference>
<feature type="transmembrane region" description="Helical" evidence="8">
    <location>
        <begin position="160"/>
        <end position="180"/>
    </location>
</feature>
<comment type="similarity">
    <text evidence="2">Belongs to the ABC transporter superfamily.</text>
</comment>
<feature type="transmembrane region" description="Helical" evidence="8">
    <location>
        <begin position="195"/>
        <end position="212"/>
    </location>
</feature>
<dbReference type="KEGG" id="mhs:MOS_347"/>
<dbReference type="AlphaFoldDB" id="A0AAI8FD16"/>
<protein>
    <submittedName>
        <fullName evidence="11">ABC transporter ATP-binding and permease protein</fullName>
    </submittedName>
</protein>
<dbReference type="Gene3D" id="3.90.70.10">
    <property type="entry name" value="Cysteine proteinases"/>
    <property type="match status" value="1"/>
</dbReference>
<dbReference type="PROSITE" id="PS50990">
    <property type="entry name" value="PEPTIDASE_C39"/>
    <property type="match status" value="1"/>
</dbReference>
<sequence>MKIKQQTDIKDCGISIIHFFSKYLYDKDLKLSKIKEQAFFNQQGISIKNLENLANHFGIILDSFHCNLATLLELKINSPIAILLKNEYFNHYVILEKIKKDIFYIQDPIKGRVKLTKQEFEANFLNIVIMASKNASFSFTKEEKQQWNSIFYFLNDRNNWAVLFLIFISAILNFISIFYLKTIIDKVLPYKQIDMLYKVVLFFLWIFIWKFVQDIIKQIYIKKLQIKKEQYLFDKFLIALNKGINQQIYKLDAADYLKRINFIPTFASFSSHFYFNIFNELVTFLLSFFILLWISWQLFLIILAISIVFLFISFVFKKLISKQINFLYETNTESISAVNDFIFSLKNLKNNDLYKMLKNKFDNSYFSFKNKEFSIWKLKFSLSQLQNFFLVITPIFLVYITSFWIFDNTLSLGTLLIFISFFSFFINPLNSISEMLAVYPSISKEIDAINFILNVEREKIGEKLQEIKKIELKQLSCNFIIYKKIFSIKNLIIDKNLILEGRNGAGKSSLLRILNLDQDYKGDFFVNDLNVNFYNKEFLREQILYIKNENYFPKTDIFSYITYAEKKKVETFLNNIQNYDLQPLLEQWDIKLDDILYDNAKKFSSGQKQIINCLQLLTKNFDLILLDEAFENISQENFKILKKIIKDFQKDAIFIEVSHSKRYLFSDSRVINVETL</sequence>
<evidence type="ECO:0000256" key="2">
    <source>
        <dbReference type="ARBA" id="ARBA00005417"/>
    </source>
</evidence>